<dbReference type="Proteomes" id="UP000239735">
    <property type="component" value="Unassembled WGS sequence"/>
</dbReference>
<dbReference type="EMBL" id="OKRB01000102">
    <property type="protein sequence ID" value="SPE24248.1"/>
    <property type="molecule type" value="Genomic_DNA"/>
</dbReference>
<evidence type="ECO:0000313" key="1">
    <source>
        <dbReference type="EMBL" id="SPE24248.1"/>
    </source>
</evidence>
<dbReference type="AlphaFoldDB" id="A0A2N9LLV2"/>
<proteinExistence type="predicted"/>
<name>A0A2N9LLV2_9BACT</name>
<evidence type="ECO:0000313" key="2">
    <source>
        <dbReference type="Proteomes" id="UP000239735"/>
    </source>
</evidence>
<gene>
    <name evidence="1" type="ORF">SBA5_440035</name>
</gene>
<reference evidence="2" key="1">
    <citation type="submission" date="2018-02" db="EMBL/GenBank/DDBJ databases">
        <authorList>
            <person name="Hausmann B."/>
        </authorList>
    </citation>
    <scope>NUCLEOTIDE SEQUENCE [LARGE SCALE GENOMIC DNA]</scope>
    <source>
        <strain evidence="2">Peat soil MAG SbA5</strain>
    </source>
</reference>
<accession>A0A2N9LLV2</accession>
<organism evidence="1 2">
    <name type="scientific">Candidatus Sulfuritelmatomonas gaucii</name>
    <dbReference type="NCBI Taxonomy" id="2043161"/>
    <lineage>
        <taxon>Bacteria</taxon>
        <taxon>Pseudomonadati</taxon>
        <taxon>Acidobacteriota</taxon>
        <taxon>Terriglobia</taxon>
        <taxon>Terriglobales</taxon>
        <taxon>Acidobacteriaceae</taxon>
        <taxon>Candidatus Sulfuritelmatomonas</taxon>
    </lineage>
</organism>
<protein>
    <submittedName>
        <fullName evidence="1">Uncharacterized protein</fullName>
    </submittedName>
</protein>
<sequence>MRKDSIDWILAWMKPHRRFPYDSRSPDNHFVGYHKNFC</sequence>